<dbReference type="InterPro" id="IPR011538">
    <property type="entry name" value="Nuo51_FMN-bd"/>
</dbReference>
<reference evidence="8 9" key="1">
    <citation type="submission" date="2020-07" db="EMBL/GenBank/DDBJ databases">
        <title>Sequencing the genomes of 1000 actinobacteria strains.</title>
        <authorList>
            <person name="Klenk H.-P."/>
        </authorList>
    </citation>
    <scope>NUCLEOTIDE SEQUENCE [LARGE SCALE GENOMIC DNA]</scope>
    <source>
        <strain evidence="8 9">DSM 23871</strain>
    </source>
</reference>
<evidence type="ECO:0000256" key="4">
    <source>
        <dbReference type="ARBA" id="ARBA00023004"/>
    </source>
</evidence>
<evidence type="ECO:0000313" key="9">
    <source>
        <dbReference type="Proteomes" id="UP000589620"/>
    </source>
</evidence>
<keyword evidence="9" id="KW-1185">Reference proteome</keyword>
<accession>A0A852T0S1</accession>
<sequence length="414" mass="43260">MTMTGDSATETLTRAPSGTRRLLAAGAEASFETHVRTFGALPARDSAALLAELEASGLAGRGGAAFPTWRKLAAAAAAGSRRRGQAPIVIANGSEGEPLSWKDQVLLQNAPHLVLDGMLTAARAIGARSLILYSGSESIGAVERAIAERPDARGIEVVEAADSFIAGEASAVVHAIESGDPRPIDRTAHLTDSGLRGRPTLVQNVETLAHLGLIARYGGDWFRSVGSRKEPGTRLVTVTGDVPRSGVFEVATDATLLDVLDVVQLDARRASAALVGGYHGAWIPASSFDVRMTPGELGRFGAQPGAGIIHVIGAQRCGLDATAEIVEYLAGQTARQCGPCMFGLPTMAERFSALAHGEAAVENARELLRLSDLIVGRGGCHHPDGTVRLIRSALDVFHADVDAHARGLCTRSPR</sequence>
<dbReference type="EMBL" id="JACCBJ010000001">
    <property type="protein sequence ID" value="NYD75128.1"/>
    <property type="molecule type" value="Genomic_DNA"/>
</dbReference>
<dbReference type="SUPFAM" id="SSF140490">
    <property type="entry name" value="Nqo1C-terminal domain-like"/>
    <property type="match status" value="1"/>
</dbReference>
<dbReference type="Gene3D" id="3.40.50.11540">
    <property type="entry name" value="NADH-ubiquinone oxidoreductase 51kDa subunit"/>
    <property type="match status" value="1"/>
</dbReference>
<evidence type="ECO:0000313" key="8">
    <source>
        <dbReference type="EMBL" id="NYD75128.1"/>
    </source>
</evidence>
<dbReference type="Gene3D" id="3.10.20.600">
    <property type="match status" value="1"/>
</dbReference>
<keyword evidence="2" id="KW-0004">4Fe-4S</keyword>
<dbReference type="InterPro" id="IPR019575">
    <property type="entry name" value="Nuop51_4Fe4S-bd"/>
</dbReference>
<evidence type="ECO:0000259" key="6">
    <source>
        <dbReference type="Pfam" id="PF01512"/>
    </source>
</evidence>
<evidence type="ECO:0000256" key="1">
    <source>
        <dbReference type="ARBA" id="ARBA00007523"/>
    </source>
</evidence>
<keyword evidence="8" id="KW-0830">Ubiquinone</keyword>
<name>A0A852T0S1_9MICO</name>
<dbReference type="InterPro" id="IPR037225">
    <property type="entry name" value="Nuo51_FMN-bd_sf"/>
</dbReference>
<dbReference type="PANTHER" id="PTHR43578">
    <property type="entry name" value="NADH-QUINONE OXIDOREDUCTASE SUBUNIT F"/>
    <property type="match status" value="1"/>
</dbReference>
<evidence type="ECO:0000256" key="2">
    <source>
        <dbReference type="ARBA" id="ARBA00022485"/>
    </source>
</evidence>
<dbReference type="GO" id="GO:0046872">
    <property type="term" value="F:metal ion binding"/>
    <property type="evidence" value="ECO:0007669"/>
    <property type="project" value="UniProtKB-KW"/>
</dbReference>
<dbReference type="Proteomes" id="UP000589620">
    <property type="component" value="Unassembled WGS sequence"/>
</dbReference>
<keyword evidence="3" id="KW-0479">Metal-binding</keyword>
<feature type="domain" description="NADH-ubiquinone oxidoreductase 51kDa subunit iron-sulphur binding" evidence="7">
    <location>
        <begin position="320"/>
        <end position="404"/>
    </location>
</feature>
<dbReference type="PANTHER" id="PTHR43578:SF3">
    <property type="entry name" value="NADH-QUINONE OXIDOREDUCTASE SUBUNIT F"/>
    <property type="match status" value="1"/>
</dbReference>
<feature type="domain" description="NADH-ubiquinone oxidoreductase 51kDa subunit FMN-binding" evidence="6">
    <location>
        <begin position="54"/>
        <end position="210"/>
    </location>
</feature>
<protein>
    <submittedName>
        <fullName evidence="8">NADH:ubiquinone oxidoreductase subunit F (NADH-binding)</fullName>
    </submittedName>
</protein>
<comment type="similarity">
    <text evidence="1">Belongs to the complex I 51 kDa subunit family.</text>
</comment>
<evidence type="ECO:0000256" key="3">
    <source>
        <dbReference type="ARBA" id="ARBA00022723"/>
    </source>
</evidence>
<keyword evidence="5" id="KW-0411">Iron-sulfur</keyword>
<dbReference type="GO" id="GO:0051539">
    <property type="term" value="F:4 iron, 4 sulfur cluster binding"/>
    <property type="evidence" value="ECO:0007669"/>
    <property type="project" value="UniProtKB-KW"/>
</dbReference>
<dbReference type="SUPFAM" id="SSF142019">
    <property type="entry name" value="Nqo1 FMN-binding domain-like"/>
    <property type="match status" value="1"/>
</dbReference>
<evidence type="ECO:0000259" key="7">
    <source>
        <dbReference type="Pfam" id="PF10589"/>
    </source>
</evidence>
<dbReference type="AlphaFoldDB" id="A0A852T0S1"/>
<dbReference type="SUPFAM" id="SSF142984">
    <property type="entry name" value="Nqo1 middle domain-like"/>
    <property type="match status" value="1"/>
</dbReference>
<dbReference type="Pfam" id="PF01512">
    <property type="entry name" value="Complex1_51K"/>
    <property type="match status" value="1"/>
</dbReference>
<dbReference type="Gene3D" id="1.20.1440.230">
    <property type="entry name" value="NADH-ubiquinone oxidoreductase 51kDa subunit, iron-sulphur binding domain"/>
    <property type="match status" value="1"/>
</dbReference>
<dbReference type="InterPro" id="IPR037207">
    <property type="entry name" value="Nuop51_4Fe4S-bd_sf"/>
</dbReference>
<organism evidence="8 9">
    <name type="scientific">Leifsonia soli</name>
    <dbReference type="NCBI Taxonomy" id="582665"/>
    <lineage>
        <taxon>Bacteria</taxon>
        <taxon>Bacillati</taxon>
        <taxon>Actinomycetota</taxon>
        <taxon>Actinomycetes</taxon>
        <taxon>Micrococcales</taxon>
        <taxon>Microbacteriaceae</taxon>
        <taxon>Leifsonia</taxon>
    </lineage>
</organism>
<keyword evidence="4" id="KW-0408">Iron</keyword>
<comment type="caution">
    <text evidence="8">The sequence shown here is derived from an EMBL/GenBank/DDBJ whole genome shotgun (WGS) entry which is preliminary data.</text>
</comment>
<dbReference type="Pfam" id="PF10589">
    <property type="entry name" value="NADH_4Fe-4S"/>
    <property type="match status" value="1"/>
</dbReference>
<proteinExistence type="inferred from homology"/>
<gene>
    <name evidence="8" type="ORF">BJ963_002647</name>
</gene>
<evidence type="ECO:0000256" key="5">
    <source>
        <dbReference type="ARBA" id="ARBA00023014"/>
    </source>
</evidence>
<dbReference type="RefSeq" id="WP_179457149.1">
    <property type="nucleotide sequence ID" value="NZ_BAAAPX010000001.1"/>
</dbReference>